<feature type="non-terminal residue" evidence="1">
    <location>
        <position position="1"/>
    </location>
</feature>
<sequence length="759" mass="86971">VIKDRIFILPAILLFGFMFTSCEKEEDEEIETFELVNTLDNSSVGNGMTGHIQDYFFSLEDEIEVQFYLFSSASFGFNYEDYLALFNKEPTQLTFKTYPQLVITDTPDDLDTSAYTKITPDSPSWLAERTSLDSSDCPESLCNSGLEISFNEVGKVVEDSVALFSIQFKNVDKLEWEFDAEPDLQRYKPVNSDWLFQSDTIKFLDTLDIVSYTSVIDEHPDEGFVFVDLSEWEKTENHYSSEQNPIFKEFYFPSWRRISGDSLIFRLNTDCNDNGLYDIEAEPEVASAGECSADESFILTDESTGIGFCDRGNGVWDPAEVYVDKNDNGTYDLVEPFEDRNCNELWDDAEEIINDNGNGICCDDSEEFVDRGNRQFDIDEEFTDIDGNGDIGSTELFIFDLAPKTLLVNWEDPLNPVPMTTIYPNDSLTTRWGIKYYDIIRETDRSDPKTVWVDNVDSLVTQYNNETIEAVGEQGSGTDYYITKTEWVESTPAGDFRNYDYHIFKVDENIYKLVHPSYFKPYGYHGFTYDQMSQSVSFSTQGYDDGFWYKQNAVDEVLFYTSNGLFRDGEIVNEEYHDTTSVGIYFVRKSQQVFSDSVTVPAKNIRGFIDDLGTVECYADTLVSVTSIDECPAADTTFSDCFKIIRSVNMTIIGSGVEWEEENTTWLVRNYGIVKTELKVRWGESIWFDSDDEIWAGYSRWEMGQYSSEPGDAGLLSKMLNPVRSVILNSLDDVDELDNDPFQIHRTLGLHRIQFPVEH</sequence>
<name>A0A381WPI0_9ZZZZ</name>
<evidence type="ECO:0000313" key="1">
    <source>
        <dbReference type="EMBL" id="SVA54191.1"/>
    </source>
</evidence>
<dbReference type="AlphaFoldDB" id="A0A381WPI0"/>
<evidence type="ECO:0008006" key="2">
    <source>
        <dbReference type="Google" id="ProtNLM"/>
    </source>
</evidence>
<gene>
    <name evidence="1" type="ORF">METZ01_LOCUS107045</name>
</gene>
<protein>
    <recommendedName>
        <fullName evidence="2">EF-hand domain-containing protein</fullName>
    </recommendedName>
</protein>
<dbReference type="EMBL" id="UINC01012405">
    <property type="protein sequence ID" value="SVA54191.1"/>
    <property type="molecule type" value="Genomic_DNA"/>
</dbReference>
<accession>A0A381WPI0</accession>
<organism evidence="1">
    <name type="scientific">marine metagenome</name>
    <dbReference type="NCBI Taxonomy" id="408172"/>
    <lineage>
        <taxon>unclassified sequences</taxon>
        <taxon>metagenomes</taxon>
        <taxon>ecological metagenomes</taxon>
    </lineage>
</organism>
<proteinExistence type="predicted"/>
<reference evidence="1" key="1">
    <citation type="submission" date="2018-05" db="EMBL/GenBank/DDBJ databases">
        <authorList>
            <person name="Lanie J.A."/>
            <person name="Ng W.-L."/>
            <person name="Kazmierczak K.M."/>
            <person name="Andrzejewski T.M."/>
            <person name="Davidsen T.M."/>
            <person name="Wayne K.J."/>
            <person name="Tettelin H."/>
            <person name="Glass J.I."/>
            <person name="Rusch D."/>
            <person name="Podicherti R."/>
            <person name="Tsui H.-C.T."/>
            <person name="Winkler M.E."/>
        </authorList>
    </citation>
    <scope>NUCLEOTIDE SEQUENCE</scope>
</reference>